<dbReference type="GO" id="GO:0003899">
    <property type="term" value="F:DNA-directed RNA polymerase activity"/>
    <property type="evidence" value="ECO:0007669"/>
    <property type="project" value="InterPro"/>
</dbReference>
<dbReference type="GO" id="GO:0046983">
    <property type="term" value="F:protein dimerization activity"/>
    <property type="evidence" value="ECO:0007669"/>
    <property type="project" value="InterPro"/>
</dbReference>
<dbReference type="InterPro" id="IPR011262">
    <property type="entry name" value="DNA-dir_RNA_pol_insert"/>
</dbReference>
<dbReference type="PANTHER" id="PTHR11800">
    <property type="entry name" value="DNA-DIRECTED RNA POLYMERASE"/>
    <property type="match status" value="1"/>
</dbReference>
<feature type="region of interest" description="Disordered" evidence="4">
    <location>
        <begin position="150"/>
        <end position="201"/>
    </location>
</feature>
<gene>
    <name evidence="6" type="ORF">SEMRO_714_G191720.1</name>
</gene>
<dbReference type="CDD" id="cd07032">
    <property type="entry name" value="RNAP_I_II_AC40"/>
    <property type="match status" value="1"/>
</dbReference>
<evidence type="ECO:0000256" key="4">
    <source>
        <dbReference type="SAM" id="MobiDB-lite"/>
    </source>
</evidence>
<evidence type="ECO:0000256" key="2">
    <source>
        <dbReference type="ARBA" id="ARBA00023163"/>
    </source>
</evidence>
<keyword evidence="2" id="KW-0804">Transcription</keyword>
<keyword evidence="7" id="KW-1185">Reference proteome</keyword>
<evidence type="ECO:0000256" key="3">
    <source>
        <dbReference type="ARBA" id="ARBA00025804"/>
    </source>
</evidence>
<dbReference type="InterPro" id="IPR050518">
    <property type="entry name" value="Rpo3/RPB3_RNA_Pol_subunit"/>
</dbReference>
<organism evidence="6 7">
    <name type="scientific">Seminavis robusta</name>
    <dbReference type="NCBI Taxonomy" id="568900"/>
    <lineage>
        <taxon>Eukaryota</taxon>
        <taxon>Sar</taxon>
        <taxon>Stramenopiles</taxon>
        <taxon>Ochrophyta</taxon>
        <taxon>Bacillariophyta</taxon>
        <taxon>Bacillariophyceae</taxon>
        <taxon>Bacillariophycidae</taxon>
        <taxon>Naviculales</taxon>
        <taxon>Naviculaceae</taxon>
        <taxon>Seminavis</taxon>
    </lineage>
</organism>
<dbReference type="AlphaFoldDB" id="A0A9N8HM13"/>
<accession>A0A9N8HM13</accession>
<dbReference type="Gene3D" id="2.170.120.12">
    <property type="entry name" value="DNA-directed RNA polymerase, insert domain"/>
    <property type="match status" value="1"/>
</dbReference>
<feature type="domain" description="DNA-directed RNA polymerase RpoA/D/Rpb3-type" evidence="5">
    <location>
        <begin position="54"/>
        <end position="383"/>
    </location>
</feature>
<sequence length="390" mass="44115">MVATGVYEVQESGLQWKHNIQQQRENEPGTPQEFLDNFSQNFEMRVLERPSEDHLILEFNHVDVSFVNALRRILLSEIPTVAIEMVYMWINTGIIHDEVLCHRLGLIPIYFDPRRLQSMEETDGTAEAGAPTDRNTIVFRLNIKCTAEDAQEDKKKHQKSAAADDDSDDEGVVPKSAHPALEEATTAAARAKAKENSKKIPKRPYTKHVYSGDMEWVPQGDQAKRLEDTDVRVVHDDILICKLRPGQEIELEAHARKGTGKDHAKFSPVATASYRLCTEITLLEPVYDELAEELVHLYEPGVFELVPSDEPGTRVEAKVCNPYACTMSRNYMRNPQLAKAIKMVRIPDRFIFSIESVGHYKPAVLLGQALNILQGKCRRVQDLADQAMGR</sequence>
<dbReference type="OrthoDB" id="270173at2759"/>
<dbReference type="Gene3D" id="3.30.1360.10">
    <property type="entry name" value="RNA polymerase, RBP11-like subunit"/>
    <property type="match status" value="1"/>
</dbReference>
<dbReference type="Pfam" id="PF01000">
    <property type="entry name" value="RNA_pol_A_bac"/>
    <property type="match status" value="1"/>
</dbReference>
<dbReference type="InterPro" id="IPR036603">
    <property type="entry name" value="RBP11-like"/>
</dbReference>
<dbReference type="SMART" id="SM00662">
    <property type="entry name" value="RPOLD"/>
    <property type="match status" value="1"/>
</dbReference>
<reference evidence="6" key="1">
    <citation type="submission" date="2020-06" db="EMBL/GenBank/DDBJ databases">
        <authorList>
            <consortium name="Plant Systems Biology data submission"/>
        </authorList>
    </citation>
    <scope>NUCLEOTIDE SEQUENCE</scope>
    <source>
        <strain evidence="6">D6</strain>
    </source>
</reference>
<evidence type="ECO:0000259" key="5">
    <source>
        <dbReference type="SMART" id="SM00662"/>
    </source>
</evidence>
<evidence type="ECO:0000313" key="7">
    <source>
        <dbReference type="Proteomes" id="UP001153069"/>
    </source>
</evidence>
<dbReference type="InterPro" id="IPR022842">
    <property type="entry name" value="RNAP_Rpo3/Rpb3/RPAC1"/>
</dbReference>
<dbReference type="InterPro" id="IPR036643">
    <property type="entry name" value="RNApol_insert_sf"/>
</dbReference>
<evidence type="ECO:0000313" key="6">
    <source>
        <dbReference type="EMBL" id="CAB9515428.1"/>
    </source>
</evidence>
<dbReference type="HAMAP" id="MF_00320">
    <property type="entry name" value="RNApol_arch_Rpo3"/>
    <property type="match status" value="1"/>
</dbReference>
<dbReference type="InterPro" id="IPR033901">
    <property type="entry name" value="RNAPI/III_AC40"/>
</dbReference>
<protein>
    <submittedName>
        <fullName evidence="6">I and III subunit RPAC1</fullName>
    </submittedName>
</protein>
<name>A0A9N8HM13_9STRA</name>
<dbReference type="GO" id="GO:0005666">
    <property type="term" value="C:RNA polymerase III complex"/>
    <property type="evidence" value="ECO:0007669"/>
    <property type="project" value="TreeGrafter"/>
</dbReference>
<dbReference type="Pfam" id="PF01193">
    <property type="entry name" value="RNA_pol_L"/>
    <property type="match status" value="1"/>
</dbReference>
<dbReference type="GO" id="GO:0006351">
    <property type="term" value="P:DNA-templated transcription"/>
    <property type="evidence" value="ECO:0007669"/>
    <property type="project" value="InterPro"/>
</dbReference>
<comment type="caution">
    <text evidence="6">The sequence shown here is derived from an EMBL/GenBank/DDBJ whole genome shotgun (WGS) entry which is preliminary data.</text>
</comment>
<proteinExistence type="inferred from homology"/>
<dbReference type="SUPFAM" id="SSF56553">
    <property type="entry name" value="Insert subdomain of RNA polymerase alpha subunit"/>
    <property type="match status" value="2"/>
</dbReference>
<dbReference type="SUPFAM" id="SSF55257">
    <property type="entry name" value="RBP11-like subunits of RNA polymerase"/>
    <property type="match status" value="1"/>
</dbReference>
<dbReference type="GO" id="GO:0005736">
    <property type="term" value="C:RNA polymerase I complex"/>
    <property type="evidence" value="ECO:0007669"/>
    <property type="project" value="TreeGrafter"/>
</dbReference>
<dbReference type="InterPro" id="IPR011263">
    <property type="entry name" value="DNA-dir_RNA_pol_RpoA/D/Rpb3"/>
</dbReference>
<dbReference type="PANTHER" id="PTHR11800:SF13">
    <property type="entry name" value="DNA-DIRECTED RNA POLYMERASES I AND III SUBUNIT RPAC1"/>
    <property type="match status" value="1"/>
</dbReference>
<dbReference type="EMBL" id="CAICTM010000713">
    <property type="protein sequence ID" value="CAB9515428.1"/>
    <property type="molecule type" value="Genomic_DNA"/>
</dbReference>
<keyword evidence="1" id="KW-0240">DNA-directed RNA polymerase</keyword>
<dbReference type="Proteomes" id="UP001153069">
    <property type="component" value="Unassembled WGS sequence"/>
</dbReference>
<evidence type="ECO:0000256" key="1">
    <source>
        <dbReference type="ARBA" id="ARBA00022478"/>
    </source>
</evidence>
<comment type="similarity">
    <text evidence="3">Belongs to the archaeal Rpo3/eukaryotic RPB3 RNA polymerase subunit family.</text>
</comment>